<reference evidence="2 3" key="1">
    <citation type="submission" date="2021-06" db="EMBL/GenBank/DDBJ databases">
        <authorList>
            <person name="Palmer J.M."/>
        </authorList>
    </citation>
    <scope>NUCLEOTIDE SEQUENCE [LARGE SCALE GENOMIC DNA]</scope>
    <source>
        <strain evidence="2 3">CL_MEX2019</strain>
        <tissue evidence="2">Muscle</tissue>
    </source>
</reference>
<organism evidence="2 3">
    <name type="scientific">Characodon lateralis</name>
    <dbReference type="NCBI Taxonomy" id="208331"/>
    <lineage>
        <taxon>Eukaryota</taxon>
        <taxon>Metazoa</taxon>
        <taxon>Chordata</taxon>
        <taxon>Craniata</taxon>
        <taxon>Vertebrata</taxon>
        <taxon>Euteleostomi</taxon>
        <taxon>Actinopterygii</taxon>
        <taxon>Neopterygii</taxon>
        <taxon>Teleostei</taxon>
        <taxon>Neoteleostei</taxon>
        <taxon>Acanthomorphata</taxon>
        <taxon>Ovalentaria</taxon>
        <taxon>Atherinomorphae</taxon>
        <taxon>Cyprinodontiformes</taxon>
        <taxon>Goodeidae</taxon>
        <taxon>Characodon</taxon>
    </lineage>
</organism>
<keyword evidence="3" id="KW-1185">Reference proteome</keyword>
<comment type="caution">
    <text evidence="2">The sequence shown here is derived from an EMBL/GenBank/DDBJ whole genome shotgun (WGS) entry which is preliminary data.</text>
</comment>
<protein>
    <submittedName>
        <fullName evidence="2">Uncharacterized protein</fullName>
    </submittedName>
</protein>
<dbReference type="EMBL" id="JAHUTJ010016424">
    <property type="protein sequence ID" value="MED6269576.1"/>
    <property type="molecule type" value="Genomic_DNA"/>
</dbReference>
<evidence type="ECO:0000313" key="3">
    <source>
        <dbReference type="Proteomes" id="UP001352852"/>
    </source>
</evidence>
<evidence type="ECO:0000313" key="2">
    <source>
        <dbReference type="EMBL" id="MED6269576.1"/>
    </source>
</evidence>
<evidence type="ECO:0000256" key="1">
    <source>
        <dbReference type="SAM" id="MobiDB-lite"/>
    </source>
</evidence>
<dbReference type="Proteomes" id="UP001352852">
    <property type="component" value="Unassembled WGS sequence"/>
</dbReference>
<accession>A0ABU7D3R9</accession>
<feature type="region of interest" description="Disordered" evidence="1">
    <location>
        <begin position="1"/>
        <end position="31"/>
    </location>
</feature>
<proteinExistence type="predicted"/>
<name>A0ABU7D3R9_9TELE</name>
<gene>
    <name evidence="2" type="ORF">CHARACLAT_000839</name>
</gene>
<feature type="compositionally biased region" description="Basic and acidic residues" evidence="1">
    <location>
        <begin position="10"/>
        <end position="31"/>
    </location>
</feature>
<sequence length="69" mass="7509">MPGMFEIEGSEQRGDKSMRARGRRVLDEPEMSDKDRLLNLSLKVTASVCVPQSAASLESIMGRIAPAST</sequence>